<proteinExistence type="predicted"/>
<dbReference type="SUPFAM" id="SSF63825">
    <property type="entry name" value="YWTD domain"/>
    <property type="match status" value="1"/>
</dbReference>
<evidence type="ECO:0000313" key="2">
    <source>
        <dbReference type="Proteomes" id="UP001428290"/>
    </source>
</evidence>
<accession>A0ABP9WVU0</accession>
<sequence>MLKLLRRLGRIGVIIGLLSCGLSLSIHSTQARQPSEANNGGSWSNEFAGFGINADDYGLQRPVVWNDTLYAATVERYPMTIQSNDGVVYWDGRQWLRLGALNGFVEALTIHQDKLYVGGELSLAGQNFNLAYWDGTTWTGVATVVSNNFMMSLASYQNELYLAGYPLVIDGQAYQNIARWNGTQWNEVGTGIDGLAFNLLSSADGLYAGGSIQPIDPQNQGGLVRWDGTQWLDVGGGVMGQVLDLQLVDDQLVIGGQFTSTTNLNMHNIASWNGTSWNSFGNGVPNRIESLLMHADGLYALGHINYSNVPLHYWNGTNWTVLGQAVYNDYTLIELPKYSLVELDQEMYALGDLTINGQYRGSNRLVWRADHWESMTPNGLYNAPLTLSNLGETIYGYSPLRPMWSTGRGAFVRFDATNGWQALIELPIEYMDWSSPRQLEVLSDTSFLLQNPKLYRTDAISATWNAVSDQPVFGIARDQGKLYVAGDFSQFAGVDSANLVVWDDGQWQAFAAPASFNRVTVVEALNGVVYISDGSQVARWDGVQWQTIVTGVSGIQKLEASADGLYIAGTFSSIAGITAPKIAYWNGMAWSGLRGVIDGSINDLEMGVDGLYVAGTFNGITDGVVSPGILRWNGVWNSVGGGVQQREDFASNFLVNALVATPTRMYLSGLFDTVGNTYESSMIAAWTYGEPGWVVPTYAVYAPLTVR</sequence>
<dbReference type="RefSeq" id="WP_345720969.1">
    <property type="nucleotide sequence ID" value="NZ_BAABRU010000003.1"/>
</dbReference>
<gene>
    <name evidence="1" type="ORF">Hgul01_01114</name>
</gene>
<comment type="caution">
    <text evidence="1">The sequence shown here is derived from an EMBL/GenBank/DDBJ whole genome shotgun (WGS) entry which is preliminary data.</text>
</comment>
<evidence type="ECO:0000313" key="1">
    <source>
        <dbReference type="EMBL" id="GAA5527330.1"/>
    </source>
</evidence>
<reference evidence="1 2" key="1">
    <citation type="submission" date="2024-02" db="EMBL/GenBank/DDBJ databases">
        <title>Herpetosiphon gulosus NBRC 112829.</title>
        <authorList>
            <person name="Ichikawa N."/>
            <person name="Katano-Makiyama Y."/>
            <person name="Hidaka K."/>
        </authorList>
    </citation>
    <scope>NUCLEOTIDE SEQUENCE [LARGE SCALE GENOMIC DNA]</scope>
    <source>
        <strain evidence="1 2">NBRC 112829</strain>
    </source>
</reference>
<dbReference type="Proteomes" id="UP001428290">
    <property type="component" value="Unassembled WGS sequence"/>
</dbReference>
<organism evidence="1 2">
    <name type="scientific">Herpetosiphon gulosus</name>
    <dbReference type="NCBI Taxonomy" id="1973496"/>
    <lineage>
        <taxon>Bacteria</taxon>
        <taxon>Bacillati</taxon>
        <taxon>Chloroflexota</taxon>
        <taxon>Chloroflexia</taxon>
        <taxon>Herpetosiphonales</taxon>
        <taxon>Herpetosiphonaceae</taxon>
        <taxon>Herpetosiphon</taxon>
    </lineage>
</organism>
<dbReference type="EMBL" id="BAABRU010000003">
    <property type="protein sequence ID" value="GAA5527330.1"/>
    <property type="molecule type" value="Genomic_DNA"/>
</dbReference>
<protein>
    <submittedName>
        <fullName evidence="1">Uncharacterized protein</fullName>
    </submittedName>
</protein>
<name>A0ABP9WVU0_9CHLR</name>
<keyword evidence="2" id="KW-1185">Reference proteome</keyword>